<dbReference type="Proteomes" id="UP001500359">
    <property type="component" value="Unassembled WGS sequence"/>
</dbReference>
<feature type="transmembrane region" description="Helical" evidence="1">
    <location>
        <begin position="49"/>
        <end position="68"/>
    </location>
</feature>
<keyword evidence="1" id="KW-0472">Membrane</keyword>
<name>A0ABP3WPL2_9ALTE</name>
<evidence type="ECO:0000256" key="1">
    <source>
        <dbReference type="SAM" id="Phobius"/>
    </source>
</evidence>
<organism evidence="2 3">
    <name type="scientific">Aliiglaciecola litoralis</name>
    <dbReference type="NCBI Taxonomy" id="582857"/>
    <lineage>
        <taxon>Bacteria</taxon>
        <taxon>Pseudomonadati</taxon>
        <taxon>Pseudomonadota</taxon>
        <taxon>Gammaproteobacteria</taxon>
        <taxon>Alteromonadales</taxon>
        <taxon>Alteromonadaceae</taxon>
        <taxon>Aliiglaciecola</taxon>
    </lineage>
</organism>
<gene>
    <name evidence="2" type="ORF">GCM10009114_11640</name>
</gene>
<keyword evidence="3" id="KW-1185">Reference proteome</keyword>
<comment type="caution">
    <text evidence="2">The sequence shown here is derived from an EMBL/GenBank/DDBJ whole genome shotgun (WGS) entry which is preliminary data.</text>
</comment>
<feature type="transmembrane region" description="Helical" evidence="1">
    <location>
        <begin position="26"/>
        <end position="43"/>
    </location>
</feature>
<evidence type="ECO:0000313" key="3">
    <source>
        <dbReference type="Proteomes" id="UP001500359"/>
    </source>
</evidence>
<reference evidence="3" key="1">
    <citation type="journal article" date="2019" name="Int. J. Syst. Evol. Microbiol.">
        <title>The Global Catalogue of Microorganisms (GCM) 10K type strain sequencing project: providing services to taxonomists for standard genome sequencing and annotation.</title>
        <authorList>
            <consortium name="The Broad Institute Genomics Platform"/>
            <consortium name="The Broad Institute Genome Sequencing Center for Infectious Disease"/>
            <person name="Wu L."/>
            <person name="Ma J."/>
        </authorList>
    </citation>
    <scope>NUCLEOTIDE SEQUENCE [LARGE SCALE GENOMIC DNA]</scope>
    <source>
        <strain evidence="3">JCM 15896</strain>
    </source>
</reference>
<proteinExistence type="predicted"/>
<keyword evidence="1" id="KW-0812">Transmembrane</keyword>
<sequence>MQNSPTAAFESEWITLQNQYDSYEKYALVIKLLSVALCASLLFHHKLDYLFVVLLALCWLIESIWKTFQSRISVRLIKIEHAIAQQQSAGAMQFHCDWLATRPSGVKLVLEYLKNSLTPTVLVPHGILCSVGAYVAYFY</sequence>
<keyword evidence="1" id="KW-1133">Transmembrane helix</keyword>
<evidence type="ECO:0000313" key="2">
    <source>
        <dbReference type="EMBL" id="GAA0854729.1"/>
    </source>
</evidence>
<accession>A0ABP3WPL2</accession>
<dbReference type="RefSeq" id="WP_343857486.1">
    <property type="nucleotide sequence ID" value="NZ_BAAAFD010000002.1"/>
</dbReference>
<protein>
    <submittedName>
        <fullName evidence="2">Uncharacterized protein</fullName>
    </submittedName>
</protein>
<dbReference type="EMBL" id="BAAAFD010000002">
    <property type="protein sequence ID" value="GAA0854729.1"/>
    <property type="molecule type" value="Genomic_DNA"/>
</dbReference>